<dbReference type="GO" id="GO:0016485">
    <property type="term" value="P:protein processing"/>
    <property type="evidence" value="ECO:0007669"/>
    <property type="project" value="TreeGrafter"/>
</dbReference>
<name>A0A9D1T3X3_9FIRM</name>
<dbReference type="SUPFAM" id="SSF63411">
    <property type="entry name" value="LuxS/MPP-like metallohydrolase"/>
    <property type="match status" value="4"/>
</dbReference>
<feature type="domain" description="Peptidase M16C associated" evidence="1">
    <location>
        <begin position="460"/>
        <end position="709"/>
    </location>
</feature>
<protein>
    <submittedName>
        <fullName evidence="2">Insulinase family protein</fullName>
    </submittedName>
</protein>
<dbReference type="GO" id="GO:0046872">
    <property type="term" value="F:metal ion binding"/>
    <property type="evidence" value="ECO:0007669"/>
    <property type="project" value="InterPro"/>
</dbReference>
<evidence type="ECO:0000313" key="3">
    <source>
        <dbReference type="Proteomes" id="UP000823960"/>
    </source>
</evidence>
<sequence>MNQNDKIHGFTVTRIRPLPELEGRLVELVHDRTGLLALWIDRKEENKTFGIAFETLPWNDTGVFHILEHSVLGGSEKYRVKEPFVELIKTSMNTFINAMTYPDKTVYPVCSRNPKDFVNLVRVYLDAVFHPLIYTKPEIFYQEGWHYELDESGTPSYKGVVFNEMKGAMADPDELAVTAMNKALFPDSPYSYVSGGDPAKIPDLSYEEFLDSHRKFYSPSNAYVFLDGEMDIENILGIISEEYLSGFEKTKRVPPPEYQPPVKSEREEIEFEVSQSEDSSNKTRLAWGSVVGGFEDRLRLTAVRVLLSALAGSNQSPLCRAVLSSGLAEEVTLDLYDGVLQPWTVLLVKNLAYENADKVSKIVTDELTRLSKEGIDRSLLEASMAHLELVMRERDYGYSPSGLVLGLGTLETWLYGGDPIDNLEVGDLFVRLKALVDEGYFERLIVELFLDNPHSCCVLMKPSLELGEKRRQAELARLDAESSMWTDGERQELLTRQRSLESWQKEENSKEDMDALPKLGIEDISTEPEAIPTRELLVNGVRVLEHDINCNGIVYYSLYFDAGSLGEEELKQLGLICELIGELGTRYHSEEEIINLKKLLLGRLSLGVSGFDPVDGGDTSVKLTIGFSALRENSKKALELVCELICDTLFDSESSVRDILRQAKLRLFQSAVMSGNGIAISRLSAQLSASGVVGECTSGFEFYKWLKAADESWSWEELKASLSSLMGRLITSCGMVLSVTGGDSETSSEAADILLSRLPKTEAAGTGVAVAPWGARSEGIIIPADICFACVGGDLTKNGVSYSGQLQLAARIVSYSYLWNEIRVQGGAYGTGMRVTQDGLAFIYSYRDPSASRSLECYSRISGFIKEFSASQEDLTGFIIGTANSPLLSPKLKGAVADSRYFRGITQELRRSLLKQIIKSSRQDLLDMADGIQSTLDSGCVCVLAPKEKLLECGLENIQSL</sequence>
<proteinExistence type="predicted"/>
<dbReference type="PANTHER" id="PTHR43016:SF13">
    <property type="entry name" value="PRESEQUENCE PROTEASE, MITOCHONDRIAL"/>
    <property type="match status" value="1"/>
</dbReference>
<comment type="caution">
    <text evidence="2">The sequence shown here is derived from an EMBL/GenBank/DDBJ whole genome shotgun (WGS) entry which is preliminary data.</text>
</comment>
<evidence type="ECO:0000259" key="1">
    <source>
        <dbReference type="SMART" id="SM01264"/>
    </source>
</evidence>
<dbReference type="InterPro" id="IPR011249">
    <property type="entry name" value="Metalloenz_LuxS/M16"/>
</dbReference>
<dbReference type="InterPro" id="IPR007863">
    <property type="entry name" value="Peptidase_M16_C"/>
</dbReference>
<accession>A0A9D1T3X3</accession>
<dbReference type="SMART" id="SM01264">
    <property type="entry name" value="M16C_associated"/>
    <property type="match status" value="1"/>
</dbReference>
<dbReference type="PANTHER" id="PTHR43016">
    <property type="entry name" value="PRESEQUENCE PROTEASE"/>
    <property type="match status" value="1"/>
</dbReference>
<dbReference type="Pfam" id="PF05193">
    <property type="entry name" value="Peptidase_M16_C"/>
    <property type="match status" value="1"/>
</dbReference>
<reference evidence="2" key="1">
    <citation type="submission" date="2020-10" db="EMBL/GenBank/DDBJ databases">
        <authorList>
            <person name="Gilroy R."/>
        </authorList>
    </citation>
    <scope>NUCLEOTIDE SEQUENCE</scope>
    <source>
        <strain evidence="2">1370</strain>
    </source>
</reference>
<dbReference type="GO" id="GO:0004222">
    <property type="term" value="F:metalloendopeptidase activity"/>
    <property type="evidence" value="ECO:0007669"/>
    <property type="project" value="TreeGrafter"/>
</dbReference>
<dbReference type="AlphaFoldDB" id="A0A9D1T3X3"/>
<dbReference type="EMBL" id="DVOL01000062">
    <property type="protein sequence ID" value="HIV10945.1"/>
    <property type="molecule type" value="Genomic_DNA"/>
</dbReference>
<dbReference type="InterPro" id="IPR013578">
    <property type="entry name" value="Peptidase_M16C_assoc"/>
</dbReference>
<dbReference type="Gene3D" id="3.30.830.10">
    <property type="entry name" value="Metalloenzyme, LuxS/M16 peptidase-like"/>
    <property type="match status" value="4"/>
</dbReference>
<dbReference type="Pfam" id="PF08367">
    <property type="entry name" value="M16C_assoc"/>
    <property type="match status" value="1"/>
</dbReference>
<dbReference type="Pfam" id="PF22516">
    <property type="entry name" value="PreP_C"/>
    <property type="match status" value="1"/>
</dbReference>
<dbReference type="Proteomes" id="UP000823960">
    <property type="component" value="Unassembled WGS sequence"/>
</dbReference>
<organism evidence="2 3">
    <name type="scientific">Candidatus Faeciplasma avium</name>
    <dbReference type="NCBI Taxonomy" id="2840798"/>
    <lineage>
        <taxon>Bacteria</taxon>
        <taxon>Bacillati</taxon>
        <taxon>Bacillota</taxon>
        <taxon>Clostridia</taxon>
        <taxon>Eubacteriales</taxon>
        <taxon>Oscillospiraceae</taxon>
        <taxon>Oscillospiraceae incertae sedis</taxon>
        <taxon>Candidatus Faeciplasma</taxon>
    </lineage>
</organism>
<gene>
    <name evidence="2" type="ORF">IAD28_04565</name>
</gene>
<reference evidence="2" key="2">
    <citation type="journal article" date="2021" name="PeerJ">
        <title>Extensive microbial diversity within the chicken gut microbiome revealed by metagenomics and culture.</title>
        <authorList>
            <person name="Gilroy R."/>
            <person name="Ravi A."/>
            <person name="Getino M."/>
            <person name="Pursley I."/>
            <person name="Horton D.L."/>
            <person name="Alikhan N.F."/>
            <person name="Baker D."/>
            <person name="Gharbi K."/>
            <person name="Hall N."/>
            <person name="Watson M."/>
            <person name="Adriaenssens E.M."/>
            <person name="Foster-Nyarko E."/>
            <person name="Jarju S."/>
            <person name="Secka A."/>
            <person name="Antonio M."/>
            <person name="Oren A."/>
            <person name="Chaudhuri R.R."/>
            <person name="La Ragione R."/>
            <person name="Hildebrand F."/>
            <person name="Pallen M.J."/>
        </authorList>
    </citation>
    <scope>NUCLEOTIDE SEQUENCE</scope>
    <source>
        <strain evidence="2">1370</strain>
    </source>
</reference>
<dbReference type="InterPro" id="IPR055130">
    <property type="entry name" value="PreP_C"/>
</dbReference>
<evidence type="ECO:0000313" key="2">
    <source>
        <dbReference type="EMBL" id="HIV10945.1"/>
    </source>
</evidence>